<name>A0A433SMJ4_ELYCH</name>
<evidence type="ECO:0000256" key="3">
    <source>
        <dbReference type="PROSITE-ProRule" id="PRU00023"/>
    </source>
</evidence>
<dbReference type="Gene3D" id="1.25.40.20">
    <property type="entry name" value="Ankyrin repeat-containing domain"/>
    <property type="match status" value="2"/>
</dbReference>
<keyword evidence="2 3" id="KW-0040">ANK repeat</keyword>
<dbReference type="Pfam" id="PF12796">
    <property type="entry name" value="Ank_2"/>
    <property type="match status" value="1"/>
</dbReference>
<dbReference type="PROSITE" id="PS50297">
    <property type="entry name" value="ANK_REP_REGION"/>
    <property type="match status" value="3"/>
</dbReference>
<evidence type="ECO:0000256" key="4">
    <source>
        <dbReference type="SAM" id="MobiDB-lite"/>
    </source>
</evidence>
<dbReference type="SMART" id="SM00248">
    <property type="entry name" value="ANK"/>
    <property type="match status" value="3"/>
</dbReference>
<dbReference type="InterPro" id="IPR002110">
    <property type="entry name" value="Ankyrin_rpt"/>
</dbReference>
<dbReference type="PANTHER" id="PTHR24171:SF9">
    <property type="entry name" value="ANKYRIN REPEAT DOMAIN-CONTAINING PROTEIN 39"/>
    <property type="match status" value="1"/>
</dbReference>
<evidence type="ECO:0000256" key="2">
    <source>
        <dbReference type="ARBA" id="ARBA00023043"/>
    </source>
</evidence>
<feature type="repeat" description="ANK" evidence="3">
    <location>
        <begin position="65"/>
        <end position="97"/>
    </location>
</feature>
<reference evidence="5 6" key="1">
    <citation type="submission" date="2019-01" db="EMBL/GenBank/DDBJ databases">
        <title>A draft genome assembly of the solar-powered sea slug Elysia chlorotica.</title>
        <authorList>
            <person name="Cai H."/>
            <person name="Li Q."/>
            <person name="Fang X."/>
            <person name="Li J."/>
            <person name="Curtis N.E."/>
            <person name="Altenburger A."/>
            <person name="Shibata T."/>
            <person name="Feng M."/>
            <person name="Maeda T."/>
            <person name="Schwartz J.A."/>
            <person name="Shigenobu S."/>
            <person name="Lundholm N."/>
            <person name="Nishiyama T."/>
            <person name="Yang H."/>
            <person name="Hasebe M."/>
            <person name="Li S."/>
            <person name="Pierce S.K."/>
            <person name="Wang J."/>
        </authorList>
    </citation>
    <scope>NUCLEOTIDE SEQUENCE [LARGE SCALE GENOMIC DNA]</scope>
    <source>
        <strain evidence="5">EC2010</strain>
        <tissue evidence="5">Whole organism of an adult</tissue>
    </source>
</reference>
<feature type="repeat" description="ANK" evidence="3">
    <location>
        <begin position="99"/>
        <end position="131"/>
    </location>
</feature>
<dbReference type="PRINTS" id="PR01415">
    <property type="entry name" value="ANKYRIN"/>
</dbReference>
<feature type="repeat" description="ANK" evidence="3">
    <location>
        <begin position="132"/>
        <end position="154"/>
    </location>
</feature>
<dbReference type="STRING" id="188477.A0A433SMJ4"/>
<evidence type="ECO:0000313" key="6">
    <source>
        <dbReference type="Proteomes" id="UP000271974"/>
    </source>
</evidence>
<keyword evidence="1" id="KW-0677">Repeat</keyword>
<dbReference type="OrthoDB" id="70519at2759"/>
<dbReference type="InterPro" id="IPR036770">
    <property type="entry name" value="Ankyrin_rpt-contain_sf"/>
</dbReference>
<dbReference type="SUPFAM" id="SSF48403">
    <property type="entry name" value="Ankyrin repeat"/>
    <property type="match status" value="1"/>
</dbReference>
<proteinExistence type="predicted"/>
<dbReference type="GO" id="GO:0004842">
    <property type="term" value="F:ubiquitin-protein transferase activity"/>
    <property type="evidence" value="ECO:0007669"/>
    <property type="project" value="TreeGrafter"/>
</dbReference>
<dbReference type="PROSITE" id="PS50088">
    <property type="entry name" value="ANK_REPEAT"/>
    <property type="match status" value="3"/>
</dbReference>
<dbReference type="GO" id="GO:0070531">
    <property type="term" value="C:BRCA1-A complex"/>
    <property type="evidence" value="ECO:0007669"/>
    <property type="project" value="TreeGrafter"/>
</dbReference>
<evidence type="ECO:0000313" key="5">
    <source>
        <dbReference type="EMBL" id="RUS70417.1"/>
    </source>
</evidence>
<gene>
    <name evidence="5" type="ORF">EGW08_021825</name>
</gene>
<dbReference type="EMBL" id="RQTK01001414">
    <property type="protein sequence ID" value="RUS70417.1"/>
    <property type="molecule type" value="Genomic_DNA"/>
</dbReference>
<dbReference type="Proteomes" id="UP000271974">
    <property type="component" value="Unassembled WGS sequence"/>
</dbReference>
<feature type="compositionally biased region" description="Basic and acidic residues" evidence="4">
    <location>
        <begin position="1"/>
        <end position="16"/>
    </location>
</feature>
<comment type="caution">
    <text evidence="5">The sequence shown here is derived from an EMBL/GenBank/DDBJ whole genome shotgun (WGS) entry which is preliminary data.</text>
</comment>
<protein>
    <submittedName>
        <fullName evidence="5">Uncharacterized protein</fullName>
    </submittedName>
</protein>
<dbReference type="Pfam" id="PF00023">
    <property type="entry name" value="Ank"/>
    <property type="match status" value="1"/>
</dbReference>
<feature type="region of interest" description="Disordered" evidence="4">
    <location>
        <begin position="1"/>
        <end position="20"/>
    </location>
</feature>
<keyword evidence="6" id="KW-1185">Reference proteome</keyword>
<dbReference type="PANTHER" id="PTHR24171">
    <property type="entry name" value="ANKYRIN REPEAT DOMAIN-CONTAINING PROTEIN 39-RELATED"/>
    <property type="match status" value="1"/>
</dbReference>
<organism evidence="5 6">
    <name type="scientific">Elysia chlorotica</name>
    <name type="common">Eastern emerald elysia</name>
    <name type="synonym">Sea slug</name>
    <dbReference type="NCBI Taxonomy" id="188477"/>
    <lineage>
        <taxon>Eukaryota</taxon>
        <taxon>Metazoa</taxon>
        <taxon>Spiralia</taxon>
        <taxon>Lophotrochozoa</taxon>
        <taxon>Mollusca</taxon>
        <taxon>Gastropoda</taxon>
        <taxon>Heterobranchia</taxon>
        <taxon>Euthyneura</taxon>
        <taxon>Panpulmonata</taxon>
        <taxon>Sacoglossa</taxon>
        <taxon>Placobranchoidea</taxon>
        <taxon>Plakobranchidae</taxon>
        <taxon>Elysia</taxon>
    </lineage>
</organism>
<evidence type="ECO:0000256" key="1">
    <source>
        <dbReference type="ARBA" id="ARBA00022737"/>
    </source>
</evidence>
<sequence>MAASKECEDHNHECHHNQTNPSLHQTLDELEFERGLWSAALAGDIEDVSNKLSRNSDIVNKTDKSGYTALHYASRGGHLHMCELLISHGAKVNSQTHSSQTTPLHRAAYMGRTEVVGLLIDNAANLNQVDCDGMTPLHKASENGHLETVEVLLKASPTAVNVCDKRGRSPLDVAKTERILGVFEKIMQLQDE</sequence>
<dbReference type="AlphaFoldDB" id="A0A433SMJ4"/>
<accession>A0A433SMJ4</accession>
<dbReference type="GO" id="GO:0085020">
    <property type="term" value="P:protein K6-linked ubiquitination"/>
    <property type="evidence" value="ECO:0007669"/>
    <property type="project" value="TreeGrafter"/>
</dbReference>
<dbReference type="GO" id="GO:0031436">
    <property type="term" value="C:BRCA1-BARD1 complex"/>
    <property type="evidence" value="ECO:0007669"/>
    <property type="project" value="TreeGrafter"/>
</dbReference>